<reference evidence="2 3" key="1">
    <citation type="submission" date="2014-04" db="EMBL/GenBank/DDBJ databases">
        <authorList>
            <consortium name="DOE Joint Genome Institute"/>
            <person name="Kuo A."/>
            <person name="Ruytinx J."/>
            <person name="Rineau F."/>
            <person name="Colpaert J."/>
            <person name="Kohler A."/>
            <person name="Nagy L.G."/>
            <person name="Floudas D."/>
            <person name="Copeland A."/>
            <person name="Barry K.W."/>
            <person name="Cichocki N."/>
            <person name="Veneault-Fourrey C."/>
            <person name="LaButti K."/>
            <person name="Lindquist E.A."/>
            <person name="Lipzen A."/>
            <person name="Lundell T."/>
            <person name="Morin E."/>
            <person name="Murat C."/>
            <person name="Sun H."/>
            <person name="Tunlid A."/>
            <person name="Henrissat B."/>
            <person name="Grigoriev I.V."/>
            <person name="Hibbett D.S."/>
            <person name="Martin F."/>
            <person name="Nordberg H.P."/>
            <person name="Cantor M.N."/>
            <person name="Hua S.X."/>
        </authorList>
    </citation>
    <scope>NUCLEOTIDE SEQUENCE [LARGE SCALE GENOMIC DNA]</scope>
    <source>
        <strain evidence="2 3">UH-Slu-Lm8-n1</strain>
    </source>
</reference>
<proteinExistence type="predicted"/>
<protein>
    <recommendedName>
        <fullName evidence="1">HAT C-terminal dimerisation domain-containing protein</fullName>
    </recommendedName>
</protein>
<evidence type="ECO:0000259" key="1">
    <source>
        <dbReference type="Pfam" id="PF05699"/>
    </source>
</evidence>
<gene>
    <name evidence="2" type="ORF">CY34DRAFT_82964</name>
</gene>
<dbReference type="PANTHER" id="PTHR47611">
    <property type="entry name" value="HAT DIMERISATION DOMAIN, C-TERMINAL"/>
    <property type="match status" value="1"/>
</dbReference>
<dbReference type="InParanoid" id="A0A0D0B8Q4"/>
<dbReference type="AlphaFoldDB" id="A0A0D0B8Q4"/>
<dbReference type="GO" id="GO:0046983">
    <property type="term" value="F:protein dimerization activity"/>
    <property type="evidence" value="ECO:0007669"/>
    <property type="project" value="InterPro"/>
</dbReference>
<keyword evidence="3" id="KW-1185">Reference proteome</keyword>
<evidence type="ECO:0000313" key="2">
    <source>
        <dbReference type="EMBL" id="KIK42772.1"/>
    </source>
</evidence>
<dbReference type="Pfam" id="PF05699">
    <property type="entry name" value="Dimer_Tnp_hAT"/>
    <property type="match status" value="1"/>
</dbReference>
<sequence>YPHLSRMALNYLSIPATSVDVERTFSHGRLLLSHVRSRLSTQTTRALLCLGSWSLLGLVKDKDVMSVTRLPDLQGEEDELSEGWDDIVLA</sequence>
<dbReference type="PANTHER" id="PTHR47611:SF1">
    <property type="entry name" value="CCHC-TYPE DOMAIN-CONTAINING PROTEIN"/>
    <property type="match status" value="1"/>
</dbReference>
<dbReference type="InterPro" id="IPR012337">
    <property type="entry name" value="RNaseH-like_sf"/>
</dbReference>
<accession>A0A0D0B8Q4</accession>
<organism evidence="2 3">
    <name type="scientific">Suillus luteus UH-Slu-Lm8-n1</name>
    <dbReference type="NCBI Taxonomy" id="930992"/>
    <lineage>
        <taxon>Eukaryota</taxon>
        <taxon>Fungi</taxon>
        <taxon>Dikarya</taxon>
        <taxon>Basidiomycota</taxon>
        <taxon>Agaricomycotina</taxon>
        <taxon>Agaricomycetes</taxon>
        <taxon>Agaricomycetidae</taxon>
        <taxon>Boletales</taxon>
        <taxon>Suillineae</taxon>
        <taxon>Suillaceae</taxon>
        <taxon>Suillus</taxon>
    </lineage>
</organism>
<reference evidence="3" key="2">
    <citation type="submission" date="2015-01" db="EMBL/GenBank/DDBJ databases">
        <title>Evolutionary Origins and Diversification of the Mycorrhizal Mutualists.</title>
        <authorList>
            <consortium name="DOE Joint Genome Institute"/>
            <consortium name="Mycorrhizal Genomics Consortium"/>
            <person name="Kohler A."/>
            <person name="Kuo A."/>
            <person name="Nagy L.G."/>
            <person name="Floudas D."/>
            <person name="Copeland A."/>
            <person name="Barry K.W."/>
            <person name="Cichocki N."/>
            <person name="Veneault-Fourrey C."/>
            <person name="LaButti K."/>
            <person name="Lindquist E.A."/>
            <person name="Lipzen A."/>
            <person name="Lundell T."/>
            <person name="Morin E."/>
            <person name="Murat C."/>
            <person name="Riley R."/>
            <person name="Ohm R."/>
            <person name="Sun H."/>
            <person name="Tunlid A."/>
            <person name="Henrissat B."/>
            <person name="Grigoriev I.V."/>
            <person name="Hibbett D.S."/>
            <person name="Martin F."/>
        </authorList>
    </citation>
    <scope>NUCLEOTIDE SEQUENCE [LARGE SCALE GENOMIC DNA]</scope>
    <source>
        <strain evidence="3">UH-Slu-Lm8-n1</strain>
    </source>
</reference>
<feature type="domain" description="HAT C-terminal dimerisation" evidence="1">
    <location>
        <begin position="1"/>
        <end position="53"/>
    </location>
</feature>
<dbReference type="SUPFAM" id="SSF53098">
    <property type="entry name" value="Ribonuclease H-like"/>
    <property type="match status" value="1"/>
</dbReference>
<dbReference type="Proteomes" id="UP000054485">
    <property type="component" value="Unassembled WGS sequence"/>
</dbReference>
<dbReference type="HOGENOM" id="CLU_009123_11_0_1"/>
<dbReference type="InterPro" id="IPR008906">
    <property type="entry name" value="HATC_C_dom"/>
</dbReference>
<dbReference type="EMBL" id="KN835229">
    <property type="protein sequence ID" value="KIK42772.1"/>
    <property type="molecule type" value="Genomic_DNA"/>
</dbReference>
<name>A0A0D0B8Q4_9AGAM</name>
<dbReference type="OrthoDB" id="3258476at2759"/>
<evidence type="ECO:0000313" key="3">
    <source>
        <dbReference type="Proteomes" id="UP000054485"/>
    </source>
</evidence>
<feature type="non-terminal residue" evidence="2">
    <location>
        <position position="1"/>
    </location>
</feature>